<keyword evidence="1" id="KW-0472">Membrane</keyword>
<evidence type="ECO:0000313" key="2">
    <source>
        <dbReference type="EMBL" id="MCC3299255.1"/>
    </source>
</evidence>
<dbReference type="Proteomes" id="UP001139158">
    <property type="component" value="Unassembled WGS sequence"/>
</dbReference>
<keyword evidence="3" id="KW-1185">Reference proteome</keyword>
<evidence type="ECO:0000256" key="1">
    <source>
        <dbReference type="SAM" id="Phobius"/>
    </source>
</evidence>
<name>A0A9X1MHB4_9MICC</name>
<dbReference type="EMBL" id="JAJFZV010000018">
    <property type="protein sequence ID" value="MCC3299255.1"/>
    <property type="molecule type" value="Genomic_DNA"/>
</dbReference>
<comment type="caution">
    <text evidence="2">The sequence shown here is derived from an EMBL/GenBank/DDBJ whole genome shotgun (WGS) entry which is preliminary data.</text>
</comment>
<sequence>MKTKNRAIQVQNQRRDAAAEFTAPKQPAAVRILAGVLVAALVVTGLLGVL</sequence>
<protein>
    <submittedName>
        <fullName evidence="2">Uncharacterized protein</fullName>
    </submittedName>
</protein>
<accession>A0A9X1MHB4</accession>
<gene>
    <name evidence="2" type="ORF">LJ757_15805</name>
</gene>
<keyword evidence="1" id="KW-0812">Transmembrane</keyword>
<keyword evidence="1" id="KW-1133">Transmembrane helix</keyword>
<organism evidence="2 3">
    <name type="scientific">Arthrobacter caoxuetaonis</name>
    <dbReference type="NCBI Taxonomy" id="2886935"/>
    <lineage>
        <taxon>Bacteria</taxon>
        <taxon>Bacillati</taxon>
        <taxon>Actinomycetota</taxon>
        <taxon>Actinomycetes</taxon>
        <taxon>Micrococcales</taxon>
        <taxon>Micrococcaceae</taxon>
        <taxon>Arthrobacter</taxon>
    </lineage>
</organism>
<reference evidence="2" key="1">
    <citation type="submission" date="2021-10" db="EMBL/GenBank/DDBJ databases">
        <title>Novel species in genus Arthrobacter.</title>
        <authorList>
            <person name="Liu Y."/>
        </authorList>
    </citation>
    <scope>NUCLEOTIDE SEQUENCE</scope>
    <source>
        <strain evidence="2">Zg-Y453</strain>
    </source>
</reference>
<dbReference type="RefSeq" id="WP_227897243.1">
    <property type="nucleotide sequence ID" value="NZ_CP099467.1"/>
</dbReference>
<evidence type="ECO:0000313" key="3">
    <source>
        <dbReference type="Proteomes" id="UP001139158"/>
    </source>
</evidence>
<proteinExistence type="predicted"/>
<feature type="transmembrane region" description="Helical" evidence="1">
    <location>
        <begin position="28"/>
        <end position="49"/>
    </location>
</feature>
<dbReference type="AlphaFoldDB" id="A0A9X1MHB4"/>